<evidence type="ECO:0000313" key="3">
    <source>
        <dbReference type="EMBL" id="OQU77616.1"/>
    </source>
</evidence>
<evidence type="ECO:0000313" key="4">
    <source>
        <dbReference type="Proteomes" id="UP000000768"/>
    </source>
</evidence>
<dbReference type="Proteomes" id="UP000000768">
    <property type="component" value="Chromosome 9"/>
</dbReference>
<dbReference type="EMBL" id="CM000768">
    <property type="protein sequence ID" value="OQU77616.1"/>
    <property type="molecule type" value="Genomic_DNA"/>
</dbReference>
<feature type="compositionally biased region" description="Basic residues" evidence="1">
    <location>
        <begin position="90"/>
        <end position="104"/>
    </location>
</feature>
<protein>
    <recommendedName>
        <fullName evidence="2">DUF4057 domain-containing protein</fullName>
    </recommendedName>
</protein>
<sequence length="204" mass="21975">MASNYNNAHPWLPRPASEPCVRAPDLALAAAAPALCSPWPPRFAAAVRARRPRARPRPPRQQRPPSARCGPRIPTRPTLSPGRSRALTHLPRRRPQGLCRRRAGHGGGGKDLSKSERKFCSGSKLKEMSGSGIFAEKSENGDSVASNPANKTSLRMYQQIVTGISQISFSVDGSVSPQKPSLIPQVAKQRDLSGTLEDADAKTS</sequence>
<feature type="region of interest" description="Disordered" evidence="1">
    <location>
        <begin position="171"/>
        <end position="204"/>
    </location>
</feature>
<dbReference type="PANTHER" id="PTHR31132">
    <property type="entry name" value="N-LYSINE METHYLTRANSFERASE"/>
    <property type="match status" value="1"/>
</dbReference>
<feature type="domain" description="DUF4057" evidence="2">
    <location>
        <begin position="115"/>
        <end position="201"/>
    </location>
</feature>
<proteinExistence type="predicted"/>
<dbReference type="Gramene" id="OQU77616">
    <property type="protein sequence ID" value="OQU77616"/>
    <property type="gene ID" value="SORBI_3009G079950"/>
</dbReference>
<dbReference type="AlphaFoldDB" id="A0A1Z5R2M8"/>
<gene>
    <name evidence="3" type="ORF">SORBI_3009G079950</name>
</gene>
<reference evidence="4" key="2">
    <citation type="journal article" date="2018" name="Plant J.">
        <title>The Sorghum bicolor reference genome: improved assembly, gene annotations, a transcriptome atlas, and signatures of genome organization.</title>
        <authorList>
            <person name="McCormick R.F."/>
            <person name="Truong S.K."/>
            <person name="Sreedasyam A."/>
            <person name="Jenkins J."/>
            <person name="Shu S."/>
            <person name="Sims D."/>
            <person name="Kennedy M."/>
            <person name="Amirebrahimi M."/>
            <person name="Weers B.D."/>
            <person name="McKinley B."/>
            <person name="Mattison A."/>
            <person name="Morishige D.T."/>
            <person name="Grimwood J."/>
            <person name="Schmutz J."/>
            <person name="Mullet J.E."/>
        </authorList>
    </citation>
    <scope>NUCLEOTIDE SEQUENCE [LARGE SCALE GENOMIC DNA]</scope>
    <source>
        <strain evidence="4">cv. BTx623</strain>
    </source>
</reference>
<feature type="compositionally biased region" description="Basic residues" evidence="1">
    <location>
        <begin position="48"/>
        <end position="60"/>
    </location>
</feature>
<name>A0A1Z5R2M8_SORBI</name>
<keyword evidence="4" id="KW-1185">Reference proteome</keyword>
<evidence type="ECO:0000259" key="2">
    <source>
        <dbReference type="Pfam" id="PF13266"/>
    </source>
</evidence>
<feature type="region of interest" description="Disordered" evidence="1">
    <location>
        <begin position="46"/>
        <end position="116"/>
    </location>
</feature>
<accession>A0A1Z5R2M8</accession>
<dbReference type="STRING" id="4558.A0A1Z5R2M8"/>
<organism evidence="3 4">
    <name type="scientific">Sorghum bicolor</name>
    <name type="common">Sorghum</name>
    <name type="synonym">Sorghum vulgare</name>
    <dbReference type="NCBI Taxonomy" id="4558"/>
    <lineage>
        <taxon>Eukaryota</taxon>
        <taxon>Viridiplantae</taxon>
        <taxon>Streptophyta</taxon>
        <taxon>Embryophyta</taxon>
        <taxon>Tracheophyta</taxon>
        <taxon>Spermatophyta</taxon>
        <taxon>Magnoliopsida</taxon>
        <taxon>Liliopsida</taxon>
        <taxon>Poales</taxon>
        <taxon>Poaceae</taxon>
        <taxon>PACMAD clade</taxon>
        <taxon>Panicoideae</taxon>
        <taxon>Andropogonodae</taxon>
        <taxon>Andropogoneae</taxon>
        <taxon>Sorghinae</taxon>
        <taxon>Sorghum</taxon>
    </lineage>
</organism>
<evidence type="ECO:0000256" key="1">
    <source>
        <dbReference type="SAM" id="MobiDB-lite"/>
    </source>
</evidence>
<dbReference type="InParanoid" id="A0A1Z5R2M8"/>
<reference evidence="3 4" key="1">
    <citation type="journal article" date="2009" name="Nature">
        <title>The Sorghum bicolor genome and the diversification of grasses.</title>
        <authorList>
            <person name="Paterson A.H."/>
            <person name="Bowers J.E."/>
            <person name="Bruggmann R."/>
            <person name="Dubchak I."/>
            <person name="Grimwood J."/>
            <person name="Gundlach H."/>
            <person name="Haberer G."/>
            <person name="Hellsten U."/>
            <person name="Mitros T."/>
            <person name="Poliakov A."/>
            <person name="Schmutz J."/>
            <person name="Spannagl M."/>
            <person name="Tang H."/>
            <person name="Wang X."/>
            <person name="Wicker T."/>
            <person name="Bharti A.K."/>
            <person name="Chapman J."/>
            <person name="Feltus F.A."/>
            <person name="Gowik U."/>
            <person name="Grigoriev I.V."/>
            <person name="Lyons E."/>
            <person name="Maher C.A."/>
            <person name="Martis M."/>
            <person name="Narechania A."/>
            <person name="Otillar R.P."/>
            <person name="Penning B.W."/>
            <person name="Salamov A.A."/>
            <person name="Wang Y."/>
            <person name="Zhang L."/>
            <person name="Carpita N.C."/>
            <person name="Freeling M."/>
            <person name="Gingle A.R."/>
            <person name="Hash C.T."/>
            <person name="Keller B."/>
            <person name="Klein P."/>
            <person name="Kresovich S."/>
            <person name="McCann M.C."/>
            <person name="Ming R."/>
            <person name="Peterson D.G."/>
            <person name="Mehboob-ur-Rahman"/>
            <person name="Ware D."/>
            <person name="Westhoff P."/>
            <person name="Mayer K.F."/>
            <person name="Messing J."/>
            <person name="Rokhsar D.S."/>
        </authorList>
    </citation>
    <scope>NUCLEOTIDE SEQUENCE [LARGE SCALE GENOMIC DNA]</scope>
    <source>
        <strain evidence="4">cv. BTx623</strain>
    </source>
</reference>
<dbReference type="PANTHER" id="PTHR31132:SF13">
    <property type="entry name" value="N-LYSINE METHYLTRANSFERASE"/>
    <property type="match status" value="1"/>
</dbReference>
<dbReference type="Pfam" id="PF13266">
    <property type="entry name" value="DUF4057"/>
    <property type="match status" value="1"/>
</dbReference>
<dbReference type="InterPro" id="IPR025131">
    <property type="entry name" value="DUF4057"/>
</dbReference>